<organism evidence="1 2">
    <name type="scientific">Populus alba x Populus x berolinensis</name>
    <dbReference type="NCBI Taxonomy" id="444605"/>
    <lineage>
        <taxon>Eukaryota</taxon>
        <taxon>Viridiplantae</taxon>
        <taxon>Streptophyta</taxon>
        <taxon>Embryophyta</taxon>
        <taxon>Tracheophyta</taxon>
        <taxon>Spermatophyta</taxon>
        <taxon>Magnoliopsida</taxon>
        <taxon>eudicotyledons</taxon>
        <taxon>Gunneridae</taxon>
        <taxon>Pentapetalae</taxon>
        <taxon>rosids</taxon>
        <taxon>fabids</taxon>
        <taxon>Malpighiales</taxon>
        <taxon>Salicaceae</taxon>
        <taxon>Saliceae</taxon>
        <taxon>Populus</taxon>
    </lineage>
</organism>
<evidence type="ECO:0000313" key="2">
    <source>
        <dbReference type="Proteomes" id="UP001164929"/>
    </source>
</evidence>
<accession>A0AAD6Q8H2</accession>
<comment type="caution">
    <text evidence="1">The sequence shown here is derived from an EMBL/GenBank/DDBJ whole genome shotgun (WGS) entry which is preliminary data.</text>
</comment>
<protein>
    <submittedName>
        <fullName evidence="1">Uncharacterized protein</fullName>
    </submittedName>
</protein>
<proteinExistence type="predicted"/>
<gene>
    <name evidence="1" type="ORF">NC653_025844</name>
</gene>
<evidence type="ECO:0000313" key="1">
    <source>
        <dbReference type="EMBL" id="KAJ6982851.1"/>
    </source>
</evidence>
<sequence length="23" mass="2888">MRNYLKRIWRLLLQGPVEEEGRM</sequence>
<name>A0AAD6Q8H2_9ROSI</name>
<dbReference type="EMBL" id="JAQIZT010000010">
    <property type="protein sequence ID" value="KAJ6982851.1"/>
    <property type="molecule type" value="Genomic_DNA"/>
</dbReference>
<dbReference type="AlphaFoldDB" id="A0AAD6Q8H2"/>
<keyword evidence="2" id="KW-1185">Reference proteome</keyword>
<dbReference type="Proteomes" id="UP001164929">
    <property type="component" value="Chromosome 10"/>
</dbReference>
<reference evidence="1" key="1">
    <citation type="journal article" date="2023" name="Mol. Ecol. Resour.">
        <title>Chromosome-level genome assembly of a triploid poplar Populus alba 'Berolinensis'.</title>
        <authorList>
            <person name="Chen S."/>
            <person name="Yu Y."/>
            <person name="Wang X."/>
            <person name="Wang S."/>
            <person name="Zhang T."/>
            <person name="Zhou Y."/>
            <person name="He R."/>
            <person name="Meng N."/>
            <person name="Wang Y."/>
            <person name="Liu W."/>
            <person name="Liu Z."/>
            <person name="Liu J."/>
            <person name="Guo Q."/>
            <person name="Huang H."/>
            <person name="Sederoff R.R."/>
            <person name="Wang G."/>
            <person name="Qu G."/>
            <person name="Chen S."/>
        </authorList>
    </citation>
    <scope>NUCLEOTIDE SEQUENCE</scope>
    <source>
        <strain evidence="1">SC-2020</strain>
    </source>
</reference>